<dbReference type="SMART" id="SM00408">
    <property type="entry name" value="IGc2"/>
    <property type="match status" value="2"/>
</dbReference>
<dbReference type="GO" id="GO:0007156">
    <property type="term" value="P:homophilic cell adhesion via plasma membrane adhesion molecules"/>
    <property type="evidence" value="ECO:0007669"/>
    <property type="project" value="TreeGrafter"/>
</dbReference>
<dbReference type="SUPFAM" id="SSF49265">
    <property type="entry name" value="Fibronectin type III"/>
    <property type="match status" value="1"/>
</dbReference>
<dbReference type="InterPro" id="IPR036116">
    <property type="entry name" value="FN3_sf"/>
</dbReference>
<dbReference type="InterPro" id="IPR003961">
    <property type="entry name" value="FN3_dom"/>
</dbReference>
<dbReference type="CDD" id="cd00063">
    <property type="entry name" value="FN3"/>
    <property type="match status" value="1"/>
</dbReference>
<dbReference type="GO" id="GO:0030424">
    <property type="term" value="C:axon"/>
    <property type="evidence" value="ECO:0007669"/>
    <property type="project" value="TreeGrafter"/>
</dbReference>
<dbReference type="PROSITE" id="PS50835">
    <property type="entry name" value="IG_LIKE"/>
    <property type="match status" value="2"/>
</dbReference>
<dbReference type="GO" id="GO:0007411">
    <property type="term" value="P:axon guidance"/>
    <property type="evidence" value="ECO:0007669"/>
    <property type="project" value="TreeGrafter"/>
</dbReference>
<dbReference type="PROSITE" id="PS50853">
    <property type="entry name" value="FN3"/>
    <property type="match status" value="1"/>
</dbReference>
<dbReference type="PANTHER" id="PTHR10075:SF53">
    <property type="entry name" value="DOWN SYNDROME CELL ADHESION MOLECULE 1, ISOFORM BQ"/>
    <property type="match status" value="1"/>
</dbReference>
<dbReference type="AlphaFoldDB" id="A0AAV4NAQ9"/>
<dbReference type="Proteomes" id="UP001054945">
    <property type="component" value="Unassembled WGS sequence"/>
</dbReference>
<comment type="caution">
    <text evidence="4">The sequence shown here is derived from an EMBL/GenBank/DDBJ whole genome shotgun (WGS) entry which is preliminary data.</text>
</comment>
<dbReference type="FunFam" id="2.60.40.10:FF:000104">
    <property type="entry name" value="Down syndrome cell adhesion molecule b"/>
    <property type="match status" value="1"/>
</dbReference>
<dbReference type="GO" id="GO:0070593">
    <property type="term" value="P:dendrite self-avoidance"/>
    <property type="evidence" value="ECO:0007669"/>
    <property type="project" value="TreeGrafter"/>
</dbReference>
<reference evidence="4 5" key="1">
    <citation type="submission" date="2021-06" db="EMBL/GenBank/DDBJ databases">
        <title>Caerostris extrusa draft genome.</title>
        <authorList>
            <person name="Kono N."/>
            <person name="Arakawa K."/>
        </authorList>
    </citation>
    <scope>NUCLEOTIDE SEQUENCE [LARGE SCALE GENOMIC DNA]</scope>
</reference>
<dbReference type="InterPro" id="IPR003598">
    <property type="entry name" value="Ig_sub2"/>
</dbReference>
<gene>
    <name evidence="4" type="primary">Dscam2</name>
    <name evidence="4" type="ORF">CEXT_482771</name>
</gene>
<organism evidence="4 5">
    <name type="scientific">Caerostris extrusa</name>
    <name type="common">Bark spider</name>
    <name type="synonym">Caerostris bankana</name>
    <dbReference type="NCBI Taxonomy" id="172846"/>
    <lineage>
        <taxon>Eukaryota</taxon>
        <taxon>Metazoa</taxon>
        <taxon>Ecdysozoa</taxon>
        <taxon>Arthropoda</taxon>
        <taxon>Chelicerata</taxon>
        <taxon>Arachnida</taxon>
        <taxon>Araneae</taxon>
        <taxon>Araneomorphae</taxon>
        <taxon>Entelegynae</taxon>
        <taxon>Araneoidea</taxon>
        <taxon>Araneidae</taxon>
        <taxon>Caerostris</taxon>
    </lineage>
</organism>
<evidence type="ECO:0000256" key="1">
    <source>
        <dbReference type="ARBA" id="ARBA00023319"/>
    </source>
</evidence>
<dbReference type="Pfam" id="PF00041">
    <property type="entry name" value="fn3"/>
    <property type="match status" value="1"/>
</dbReference>
<dbReference type="PANTHER" id="PTHR10075">
    <property type="entry name" value="BASIGIN RELATED"/>
    <property type="match status" value="1"/>
</dbReference>
<keyword evidence="5" id="KW-1185">Reference proteome</keyword>
<dbReference type="GO" id="GO:0005886">
    <property type="term" value="C:plasma membrane"/>
    <property type="evidence" value="ECO:0007669"/>
    <property type="project" value="TreeGrafter"/>
</dbReference>
<proteinExistence type="predicted"/>
<dbReference type="GO" id="GO:0007417">
    <property type="term" value="P:central nervous system development"/>
    <property type="evidence" value="ECO:0007669"/>
    <property type="project" value="TreeGrafter"/>
</dbReference>
<dbReference type="Gene3D" id="2.60.40.10">
    <property type="entry name" value="Immunoglobulins"/>
    <property type="match status" value="3"/>
</dbReference>
<dbReference type="Pfam" id="PF13927">
    <property type="entry name" value="Ig_3"/>
    <property type="match status" value="1"/>
</dbReference>
<dbReference type="InterPro" id="IPR007110">
    <property type="entry name" value="Ig-like_dom"/>
</dbReference>
<evidence type="ECO:0000313" key="4">
    <source>
        <dbReference type="EMBL" id="GIX80564.1"/>
    </source>
</evidence>
<keyword evidence="1" id="KW-0393">Immunoglobulin domain</keyword>
<dbReference type="SUPFAM" id="SSF48726">
    <property type="entry name" value="Immunoglobulin"/>
    <property type="match status" value="2"/>
</dbReference>
<dbReference type="GO" id="GO:0098632">
    <property type="term" value="F:cell-cell adhesion mediator activity"/>
    <property type="evidence" value="ECO:0007669"/>
    <property type="project" value="TreeGrafter"/>
</dbReference>
<dbReference type="InterPro" id="IPR003599">
    <property type="entry name" value="Ig_sub"/>
</dbReference>
<evidence type="ECO:0000313" key="5">
    <source>
        <dbReference type="Proteomes" id="UP001054945"/>
    </source>
</evidence>
<accession>A0AAV4NAQ9</accession>
<dbReference type="EMBL" id="BPLR01020605">
    <property type="protein sequence ID" value="GIX80564.1"/>
    <property type="molecule type" value="Genomic_DNA"/>
</dbReference>
<feature type="domain" description="Fibronectin type-III" evidence="3">
    <location>
        <begin position="222"/>
        <end position="280"/>
    </location>
</feature>
<feature type="domain" description="Ig-like" evidence="2">
    <location>
        <begin position="103"/>
        <end position="206"/>
    </location>
</feature>
<dbReference type="InterPro" id="IPR013783">
    <property type="entry name" value="Ig-like_fold"/>
</dbReference>
<evidence type="ECO:0000259" key="3">
    <source>
        <dbReference type="PROSITE" id="PS50853"/>
    </source>
</evidence>
<evidence type="ECO:0000259" key="2">
    <source>
        <dbReference type="PROSITE" id="PS50835"/>
    </source>
</evidence>
<dbReference type="InterPro" id="IPR036179">
    <property type="entry name" value="Ig-like_dom_sf"/>
</dbReference>
<name>A0AAV4NAQ9_CAEEX</name>
<feature type="domain" description="Ig-like" evidence="2">
    <location>
        <begin position="5"/>
        <end position="98"/>
    </location>
</feature>
<dbReference type="SMART" id="SM00409">
    <property type="entry name" value="IG"/>
    <property type="match status" value="2"/>
</dbReference>
<protein>
    <submittedName>
        <fullName evidence="4">Down syndrome cell adhesion molecule-like protein Dscam2</fullName>
    </submittedName>
</protein>
<sequence>MRIPPRWIIEPSDTSAVAGRPAKIDCQADGVPLPHVRWKVSAGEPPEKFKTIVSSSHVHILVNGSLNFQSIETSDSGFYLCEANNGVGTGLSTVVRLSVHSAPQFHSKYMLMASRRGERATMECRALGDKPMSFSWKKNGVILDPVAEVRHMNTSFFLQIFTAFRGHSIGRSIKPHHRESREKDSALFTCSAVNDYGEDSKNIQLTIQGKTSLNRGESIPDAPQSTEVHDVSSRSVRLSWSKPFDGNIPITQYTVMWRQVGVHFRHMIEYEQPETTRNGH</sequence>